<name>A0A3P7D7R8_SCHSO</name>
<keyword evidence="1" id="KW-0479">Metal-binding</keyword>
<evidence type="ECO:0000256" key="1">
    <source>
        <dbReference type="PROSITE-ProRule" id="PRU00469"/>
    </source>
</evidence>
<keyword evidence="1" id="KW-0863">Zinc-finger</keyword>
<dbReference type="AlphaFoldDB" id="A0A3P7D7R8"/>
<dbReference type="SUPFAM" id="SSF57783">
    <property type="entry name" value="Zinc beta-ribbon"/>
    <property type="match status" value="1"/>
</dbReference>
<evidence type="ECO:0000313" key="4">
    <source>
        <dbReference type="Proteomes" id="UP000275846"/>
    </source>
</evidence>
<gene>
    <name evidence="3" type="ORF">SSLN_LOCUS19215</name>
</gene>
<reference evidence="3 4" key="1">
    <citation type="submission" date="2018-11" db="EMBL/GenBank/DDBJ databases">
        <authorList>
            <consortium name="Pathogen Informatics"/>
        </authorList>
    </citation>
    <scope>NUCLEOTIDE SEQUENCE [LARGE SCALE GENOMIC DNA]</scope>
    <source>
        <strain evidence="3 4">NST_G2</strain>
    </source>
</reference>
<evidence type="ECO:0000313" key="3">
    <source>
        <dbReference type="EMBL" id="VDM05601.1"/>
    </source>
</evidence>
<feature type="domain" description="TFIIB-type" evidence="2">
    <location>
        <begin position="63"/>
        <end position="94"/>
    </location>
</feature>
<dbReference type="OrthoDB" id="7555138at2759"/>
<keyword evidence="1" id="KW-0862">Zinc</keyword>
<protein>
    <recommendedName>
        <fullName evidence="2">TFIIB-type domain-containing protein</fullName>
    </recommendedName>
</protein>
<organism evidence="3 4">
    <name type="scientific">Schistocephalus solidus</name>
    <name type="common">Tapeworm</name>
    <dbReference type="NCBI Taxonomy" id="70667"/>
    <lineage>
        <taxon>Eukaryota</taxon>
        <taxon>Metazoa</taxon>
        <taxon>Spiralia</taxon>
        <taxon>Lophotrochozoa</taxon>
        <taxon>Platyhelminthes</taxon>
        <taxon>Cestoda</taxon>
        <taxon>Eucestoda</taxon>
        <taxon>Diphyllobothriidea</taxon>
        <taxon>Diphyllobothriidae</taxon>
        <taxon>Schistocephalus</taxon>
    </lineage>
</organism>
<accession>A0A3P7D7R8</accession>
<sequence length="241" mass="26895">MLKVVASHQEVLIAGDFNAPTVDWVNLTVDSEPTSFGHKLMDLTLDQPLAHKISSLAQFSIVGMMRCNGCGDKNLVLDDSSGRYVCTSCWQVTEYFDSLTQEPSELVNLRGLRMLHPVSSASLIQATSQFSYQEVVTKTEPLPQKLQLPIKTESPSASPHSHLNGADLLKSEDLKEENAVGVRVTIKQSKLSKRKQSKRCWRLSEPFTVRSSLASILSYQKTNWRIIKCNAAYYLCKVDST</sequence>
<dbReference type="InterPro" id="IPR013137">
    <property type="entry name" value="Znf_TFIIB"/>
</dbReference>
<dbReference type="PROSITE" id="PS51134">
    <property type="entry name" value="ZF_TFIIB"/>
    <property type="match status" value="1"/>
</dbReference>
<dbReference type="EMBL" id="UYSU01046654">
    <property type="protein sequence ID" value="VDM05601.1"/>
    <property type="molecule type" value="Genomic_DNA"/>
</dbReference>
<evidence type="ECO:0000259" key="2">
    <source>
        <dbReference type="PROSITE" id="PS51134"/>
    </source>
</evidence>
<dbReference type="GO" id="GO:0008270">
    <property type="term" value="F:zinc ion binding"/>
    <property type="evidence" value="ECO:0007669"/>
    <property type="project" value="UniProtKB-KW"/>
</dbReference>
<proteinExistence type="predicted"/>
<dbReference type="Proteomes" id="UP000275846">
    <property type="component" value="Unassembled WGS sequence"/>
</dbReference>
<keyword evidence="4" id="KW-1185">Reference proteome</keyword>
<dbReference type="Gene3D" id="2.20.25.10">
    <property type="match status" value="1"/>
</dbReference>